<reference evidence="1" key="1">
    <citation type="journal article" date="2021" name="Nat. Microbiol.">
        <title>Cocultivation of an ultrasmall environmental parasitic bacterium with lytic ability against bacteria associated with wastewater foams.</title>
        <authorList>
            <person name="Batinovic S."/>
            <person name="Rose J.J.A."/>
            <person name="Ratcliffe J."/>
            <person name="Seviour R.J."/>
            <person name="Petrovski S."/>
        </authorList>
    </citation>
    <scope>NUCLEOTIDE SEQUENCE</scope>
    <source>
        <strain evidence="1">CON44</strain>
    </source>
</reference>
<proteinExistence type="predicted"/>
<evidence type="ECO:0000313" key="1">
    <source>
        <dbReference type="EMBL" id="QHN42233.1"/>
    </source>
</evidence>
<accession>A0A857L4T0</accession>
<dbReference type="AlphaFoldDB" id="A0A857L4T0"/>
<sequence>MCHGRPVVRGLRYRVADLRAAACR</sequence>
<dbReference type="EMBL" id="CP045810">
    <property type="protein sequence ID" value="QHN42233.1"/>
    <property type="molecule type" value="Genomic_DNA"/>
</dbReference>
<protein>
    <submittedName>
        <fullName evidence="1">Uncharacterized protein</fullName>
    </submittedName>
</protein>
<gene>
    <name evidence="1" type="ORF">GII30_22700</name>
</gene>
<organism evidence="1">
    <name type="scientific">Gordonia amarae</name>
    <dbReference type="NCBI Taxonomy" id="36821"/>
    <lineage>
        <taxon>Bacteria</taxon>
        <taxon>Bacillati</taxon>
        <taxon>Actinomycetota</taxon>
        <taxon>Actinomycetes</taxon>
        <taxon>Mycobacteriales</taxon>
        <taxon>Gordoniaceae</taxon>
        <taxon>Gordonia</taxon>
    </lineage>
</organism>
<name>A0A857L4T0_9ACTN</name>